<evidence type="ECO:0000313" key="2">
    <source>
        <dbReference type="Proteomes" id="UP000509458"/>
    </source>
</evidence>
<dbReference type="AlphaFoldDB" id="A0A6T9Y2P0"/>
<accession>A0A6T9Y2P0</accession>
<dbReference type="Pfam" id="PF00106">
    <property type="entry name" value="adh_short"/>
    <property type="match status" value="1"/>
</dbReference>
<dbReference type="Gene3D" id="3.40.50.720">
    <property type="entry name" value="NAD(P)-binding Rossmann-like Domain"/>
    <property type="match status" value="1"/>
</dbReference>
<dbReference type="InterPro" id="IPR036291">
    <property type="entry name" value="NAD(P)-bd_dom_sf"/>
</dbReference>
<dbReference type="Proteomes" id="UP000509458">
    <property type="component" value="Chromosome"/>
</dbReference>
<dbReference type="GO" id="GO:0016616">
    <property type="term" value="F:oxidoreductase activity, acting on the CH-OH group of donors, NAD or NADP as acceptor"/>
    <property type="evidence" value="ECO:0007669"/>
    <property type="project" value="TreeGrafter"/>
</dbReference>
<protein>
    <submittedName>
        <fullName evidence="1">Short-chain dehydrogenase</fullName>
    </submittedName>
</protein>
<proteinExistence type="predicted"/>
<dbReference type="InterPro" id="IPR052184">
    <property type="entry name" value="SDR_enzymes"/>
</dbReference>
<dbReference type="SUPFAM" id="SSF51735">
    <property type="entry name" value="NAD(P)-binding Rossmann-fold domains"/>
    <property type="match status" value="1"/>
</dbReference>
<dbReference type="EMBL" id="LR812090">
    <property type="protein sequence ID" value="CAB9495380.1"/>
    <property type="molecule type" value="Genomic_DNA"/>
</dbReference>
<reference evidence="1 2" key="1">
    <citation type="submission" date="2020-06" db="EMBL/GenBank/DDBJ databases">
        <authorList>
            <person name="Duchaud E."/>
        </authorList>
    </citation>
    <scope>NUCLEOTIDE SEQUENCE [LARGE SCALE GENOMIC DNA]</scope>
    <source>
        <strain evidence="1">Alteromonas fortis</strain>
    </source>
</reference>
<name>A0A6T9Y2P0_ALTMA</name>
<dbReference type="PANTHER" id="PTHR45458">
    <property type="entry name" value="SHORT-CHAIN DEHYDROGENASE/REDUCTASE SDR"/>
    <property type="match status" value="1"/>
</dbReference>
<dbReference type="PANTHER" id="PTHR45458:SF2">
    <property type="entry name" value="OXIDOREDUCTASE, SHORT CHAIN DEHYDROGENASE_REDUCTASE FAMILY SUPERFAMILY (AFU_ORTHOLOGUE AFUA_3G13450)"/>
    <property type="match status" value="1"/>
</dbReference>
<dbReference type="RefSeq" id="WP_179984600.1">
    <property type="nucleotide sequence ID" value="NZ_LR812090.1"/>
</dbReference>
<evidence type="ECO:0000313" key="1">
    <source>
        <dbReference type="EMBL" id="CAB9495380.1"/>
    </source>
</evidence>
<sequence>MENNVLIVGASGGIASALIEQYRSAGAKVFAVSRAAASESNNLENVSYHQISEQNDKHICGFVKQLAEQDVVLNTVVITTGFLHNENDGIHPEKRLEDVSEEALTAYFATNSIIPSIWLKHLVNVMSKEGSTLVCLSARVGSISDNGLGGWYGYRASKAALNMFVKTASVEYKRRLKDVMLVCYHPGTVDTGLSKPFQKNVAAKKLFTPEFTAKQLVHHLSALDREQACHFIDWNGEVVTW</sequence>
<dbReference type="PRINTS" id="PR00081">
    <property type="entry name" value="GDHRDH"/>
</dbReference>
<dbReference type="InterPro" id="IPR002347">
    <property type="entry name" value="SDR_fam"/>
</dbReference>
<organism evidence="1 2">
    <name type="scientific">Alteromonas macleodii</name>
    <name type="common">Pseudoalteromonas macleodii</name>
    <dbReference type="NCBI Taxonomy" id="28108"/>
    <lineage>
        <taxon>Bacteria</taxon>
        <taxon>Pseudomonadati</taxon>
        <taxon>Pseudomonadota</taxon>
        <taxon>Gammaproteobacteria</taxon>
        <taxon>Alteromonadales</taxon>
        <taxon>Alteromonadaceae</taxon>
        <taxon>Alteromonas/Salinimonas group</taxon>
        <taxon>Alteromonas</taxon>
    </lineage>
</organism>
<gene>
    <name evidence="1" type="ORF">ALFOR1_50063</name>
</gene>